<name>A0A547P7I7_9SPHN</name>
<dbReference type="Proteomes" id="UP000316343">
    <property type="component" value="Unassembled WGS sequence"/>
</dbReference>
<reference evidence="2 3" key="1">
    <citation type="submission" date="2019-06" db="EMBL/GenBank/DDBJ databases">
        <title>Erythrobacter insulae sp. nov., isolated from a tidal flat.</title>
        <authorList>
            <person name="Yoon J.-H."/>
        </authorList>
    </citation>
    <scope>NUCLEOTIDE SEQUENCE [LARGE SCALE GENOMIC DNA]</scope>
    <source>
        <strain evidence="2 3">JBTF-M21</strain>
    </source>
</reference>
<dbReference type="EMBL" id="VHJK01000002">
    <property type="protein sequence ID" value="TRD10112.1"/>
    <property type="molecule type" value="Genomic_DNA"/>
</dbReference>
<keyword evidence="3" id="KW-1185">Reference proteome</keyword>
<gene>
    <name evidence="2" type="ORF">FGU71_13335</name>
</gene>
<protein>
    <submittedName>
        <fullName evidence="2">RecA-like protein</fullName>
    </submittedName>
</protein>
<dbReference type="OrthoDB" id="7202530at2"/>
<dbReference type="Gene3D" id="3.40.50.300">
    <property type="entry name" value="P-loop containing nucleotide triphosphate hydrolases"/>
    <property type="match status" value="1"/>
</dbReference>
<sequence>MRLSASEMATLSKAREGRWRPGLSDQPLHSEIFASTGDGSGAGLALGLARDALNIQMHIAGEGADPTADVYDRRQVLWVQDARAVQRGGRPYCQGLPADLRDRLIHVEAKTTEDALFALEEGLRCRDLACVIGEISGNPRAFDFTASRRLSLTAEKHGVPLWLIRLDAAAELSSARMRWRAQPAPSSRPLWNPDAPGSPAWKAELFRAARHAPGKWILSNEDGRLHARKPNTPIAANTQNIGDLVRPTFGRSLAAYARA</sequence>
<comment type="caution">
    <text evidence="2">The sequence shown here is derived from an EMBL/GenBank/DDBJ whole genome shotgun (WGS) entry which is preliminary data.</text>
</comment>
<proteinExistence type="predicted"/>
<evidence type="ECO:0000313" key="2">
    <source>
        <dbReference type="EMBL" id="TRD10112.1"/>
    </source>
</evidence>
<evidence type="ECO:0000256" key="1">
    <source>
        <dbReference type="SAM" id="MobiDB-lite"/>
    </source>
</evidence>
<dbReference type="SUPFAM" id="SSF52540">
    <property type="entry name" value="P-loop containing nucleoside triphosphate hydrolases"/>
    <property type="match status" value="1"/>
</dbReference>
<evidence type="ECO:0000313" key="3">
    <source>
        <dbReference type="Proteomes" id="UP000316343"/>
    </source>
</evidence>
<dbReference type="AlphaFoldDB" id="A0A547P7I7"/>
<dbReference type="InterPro" id="IPR027417">
    <property type="entry name" value="P-loop_NTPase"/>
</dbReference>
<feature type="region of interest" description="Disordered" evidence="1">
    <location>
        <begin position="1"/>
        <end position="22"/>
    </location>
</feature>
<accession>A0A547P7I7</accession>
<organism evidence="2 3">
    <name type="scientific">Erythrobacter insulae</name>
    <dbReference type="NCBI Taxonomy" id="2584124"/>
    <lineage>
        <taxon>Bacteria</taxon>
        <taxon>Pseudomonadati</taxon>
        <taxon>Pseudomonadota</taxon>
        <taxon>Alphaproteobacteria</taxon>
        <taxon>Sphingomonadales</taxon>
        <taxon>Erythrobacteraceae</taxon>
        <taxon>Erythrobacter/Porphyrobacter group</taxon>
        <taxon>Erythrobacter</taxon>
    </lineage>
</organism>